<dbReference type="GO" id="GO:0046872">
    <property type="term" value="F:metal ion binding"/>
    <property type="evidence" value="ECO:0007669"/>
    <property type="project" value="UniProtKB-KW"/>
</dbReference>
<proteinExistence type="inferred from homology"/>
<name>A0A1M5XV91_9GAMM</name>
<keyword evidence="6 8" id="KW-0342">GTP-binding</keyword>
<comment type="subcellular location">
    <subcellularLocation>
        <location evidence="8">Cytoplasm</location>
    </subcellularLocation>
</comment>
<dbReference type="GO" id="GO:0005525">
    <property type="term" value="F:GTP binding"/>
    <property type="evidence" value="ECO:0007669"/>
    <property type="project" value="UniProtKB-UniRule"/>
</dbReference>
<dbReference type="RefSeq" id="WP_143165749.1">
    <property type="nucleotide sequence ID" value="NZ_FQXG01000006.1"/>
</dbReference>
<dbReference type="InterPro" id="IPR025877">
    <property type="entry name" value="MobA-like_NTP_Trfase"/>
</dbReference>
<evidence type="ECO:0000313" key="11">
    <source>
        <dbReference type="Proteomes" id="UP000184268"/>
    </source>
</evidence>
<evidence type="ECO:0000259" key="9">
    <source>
        <dbReference type="Pfam" id="PF12804"/>
    </source>
</evidence>
<comment type="subunit">
    <text evidence="8">Monomer.</text>
</comment>
<keyword evidence="1 8" id="KW-0963">Cytoplasm</keyword>
<sequence>MKADTTLAILAGGRASRMDGKDKGLITVAGRPMVQHVLSRVRPEGMATLIIANRNQDAYRALGFPVFGDERADYPGPMAGMEVALQQAETPFVVVCPCDTPRLPPDLIERLHQTQQAQQADVVVANDGEWDHPVILLLKRELLPSMQAFLSSGERKIAVWYRQHTLARCTFSGQANDFANINTPEQCQQMEQALANNDPL</sequence>
<evidence type="ECO:0000256" key="6">
    <source>
        <dbReference type="ARBA" id="ARBA00023134"/>
    </source>
</evidence>
<dbReference type="GO" id="GO:1902758">
    <property type="term" value="P:bis(molybdopterin guanine dinucleotide)molybdenum biosynthetic process"/>
    <property type="evidence" value="ECO:0007669"/>
    <property type="project" value="TreeGrafter"/>
</dbReference>
<evidence type="ECO:0000256" key="1">
    <source>
        <dbReference type="ARBA" id="ARBA00022490"/>
    </source>
</evidence>
<feature type="binding site" evidence="8">
    <location>
        <position position="69"/>
    </location>
    <ligand>
        <name>GTP</name>
        <dbReference type="ChEBI" id="CHEBI:37565"/>
    </ligand>
</feature>
<dbReference type="Proteomes" id="UP000184268">
    <property type="component" value="Unassembled WGS sequence"/>
</dbReference>
<dbReference type="PANTHER" id="PTHR19136">
    <property type="entry name" value="MOLYBDENUM COFACTOR GUANYLYLTRANSFERASE"/>
    <property type="match status" value="1"/>
</dbReference>
<comment type="domain">
    <text evidence="8">The N-terminal domain determines nucleotide recognition and specific binding, while the C-terminal domain determines the specific binding to the target protein.</text>
</comment>
<feature type="binding site" evidence="8">
    <location>
        <position position="99"/>
    </location>
    <ligand>
        <name>Mg(2+)</name>
        <dbReference type="ChEBI" id="CHEBI:18420"/>
    </ligand>
</feature>
<dbReference type="SUPFAM" id="SSF53448">
    <property type="entry name" value="Nucleotide-diphospho-sugar transferases"/>
    <property type="match status" value="1"/>
</dbReference>
<keyword evidence="4 8" id="KW-0547">Nucleotide-binding</keyword>
<comment type="caution">
    <text evidence="8">Lacks conserved residue(s) required for the propagation of feature annotation.</text>
</comment>
<accession>A0A1M5XV91</accession>
<keyword evidence="7 8" id="KW-0501">Molybdenum cofactor biosynthesis</keyword>
<dbReference type="Gene3D" id="3.90.550.10">
    <property type="entry name" value="Spore Coat Polysaccharide Biosynthesis Protein SpsA, Chain A"/>
    <property type="match status" value="1"/>
</dbReference>
<keyword evidence="3 8" id="KW-0479">Metal-binding</keyword>
<feature type="domain" description="MobA-like NTP transferase" evidence="9">
    <location>
        <begin position="8"/>
        <end position="163"/>
    </location>
</feature>
<dbReference type="InterPro" id="IPR013482">
    <property type="entry name" value="Molybde_CF_guanTrfase"/>
</dbReference>
<dbReference type="Pfam" id="PF12804">
    <property type="entry name" value="NTP_transf_3"/>
    <property type="match status" value="1"/>
</dbReference>
<evidence type="ECO:0000313" key="10">
    <source>
        <dbReference type="EMBL" id="SHI03755.1"/>
    </source>
</evidence>
<dbReference type="EMBL" id="FQXG01000006">
    <property type="protein sequence ID" value="SHI03755.1"/>
    <property type="molecule type" value="Genomic_DNA"/>
</dbReference>
<evidence type="ECO:0000256" key="4">
    <source>
        <dbReference type="ARBA" id="ARBA00022741"/>
    </source>
</evidence>
<gene>
    <name evidence="8" type="primary">mobA</name>
    <name evidence="10" type="ORF">SAMN02745129_3733</name>
</gene>
<keyword evidence="11" id="KW-1185">Reference proteome</keyword>
<dbReference type="PANTHER" id="PTHR19136:SF81">
    <property type="entry name" value="MOLYBDENUM COFACTOR GUANYLYLTRANSFERASE"/>
    <property type="match status" value="1"/>
</dbReference>
<evidence type="ECO:0000256" key="3">
    <source>
        <dbReference type="ARBA" id="ARBA00022723"/>
    </source>
</evidence>
<evidence type="ECO:0000256" key="7">
    <source>
        <dbReference type="ARBA" id="ARBA00023150"/>
    </source>
</evidence>
<dbReference type="STRING" id="299255.SAMN02745129_3733"/>
<feature type="binding site" evidence="8">
    <location>
        <begin position="10"/>
        <end position="12"/>
    </location>
    <ligand>
        <name>GTP</name>
        <dbReference type="ChEBI" id="CHEBI:37565"/>
    </ligand>
</feature>
<organism evidence="10 11">
    <name type="scientific">Ferrimonas marina</name>
    <dbReference type="NCBI Taxonomy" id="299255"/>
    <lineage>
        <taxon>Bacteria</taxon>
        <taxon>Pseudomonadati</taxon>
        <taxon>Pseudomonadota</taxon>
        <taxon>Gammaproteobacteria</taxon>
        <taxon>Alteromonadales</taxon>
        <taxon>Ferrimonadaceae</taxon>
        <taxon>Ferrimonas</taxon>
    </lineage>
</organism>
<evidence type="ECO:0000256" key="8">
    <source>
        <dbReference type="HAMAP-Rule" id="MF_00316"/>
    </source>
</evidence>
<dbReference type="GO" id="GO:0005737">
    <property type="term" value="C:cytoplasm"/>
    <property type="evidence" value="ECO:0007669"/>
    <property type="project" value="UniProtKB-SubCell"/>
</dbReference>
<comment type="function">
    <text evidence="8">Transfers a GMP moiety from GTP to Mo-molybdopterin (Mo-MPT) cofactor (Moco or molybdenum cofactor) to form Mo-molybdopterin guanine dinucleotide (Mo-MGD) cofactor.</text>
</comment>
<comment type="cofactor">
    <cofactor evidence="8">
        <name>Mg(2+)</name>
        <dbReference type="ChEBI" id="CHEBI:18420"/>
    </cofactor>
</comment>
<dbReference type="EC" id="2.7.7.77" evidence="8"/>
<comment type="similarity">
    <text evidence="8">Belongs to the MobA family.</text>
</comment>
<protein>
    <recommendedName>
        <fullName evidence="8">Molybdenum cofactor guanylyltransferase</fullName>
        <shortName evidence="8">MoCo guanylyltransferase</shortName>
        <ecNumber evidence="8">2.7.7.77</ecNumber>
    </recommendedName>
    <alternativeName>
        <fullName evidence="8">GTP:molybdopterin guanylyltransferase</fullName>
    </alternativeName>
    <alternativeName>
        <fullName evidence="8">Mo-MPT guanylyltransferase</fullName>
    </alternativeName>
    <alternativeName>
        <fullName evidence="8">Molybdopterin guanylyltransferase</fullName>
    </alternativeName>
    <alternativeName>
        <fullName evidence="8">Molybdopterin-guanine dinucleotide synthase</fullName>
        <shortName evidence="8">MGD synthase</shortName>
    </alternativeName>
</protein>
<evidence type="ECO:0000256" key="5">
    <source>
        <dbReference type="ARBA" id="ARBA00022842"/>
    </source>
</evidence>
<dbReference type="InterPro" id="IPR029044">
    <property type="entry name" value="Nucleotide-diphossugar_trans"/>
</dbReference>
<reference evidence="10 11" key="1">
    <citation type="submission" date="2016-11" db="EMBL/GenBank/DDBJ databases">
        <authorList>
            <person name="Jaros S."/>
            <person name="Januszkiewicz K."/>
            <person name="Wedrychowicz H."/>
        </authorList>
    </citation>
    <scope>NUCLEOTIDE SEQUENCE [LARGE SCALE GENOMIC DNA]</scope>
    <source>
        <strain evidence="10 11">DSM 16917</strain>
    </source>
</reference>
<dbReference type="CDD" id="cd02503">
    <property type="entry name" value="MobA"/>
    <property type="match status" value="1"/>
</dbReference>
<dbReference type="AlphaFoldDB" id="A0A1M5XV91"/>
<dbReference type="OrthoDB" id="9788394at2"/>
<dbReference type="GO" id="GO:0061603">
    <property type="term" value="F:molybdenum cofactor guanylyltransferase activity"/>
    <property type="evidence" value="ECO:0007669"/>
    <property type="project" value="UniProtKB-EC"/>
</dbReference>
<dbReference type="NCBIfam" id="TIGR02665">
    <property type="entry name" value="molyb_mobA"/>
    <property type="match status" value="1"/>
</dbReference>
<keyword evidence="5 8" id="KW-0460">Magnesium</keyword>
<feature type="binding site" evidence="8">
    <location>
        <position position="23"/>
    </location>
    <ligand>
        <name>GTP</name>
        <dbReference type="ChEBI" id="CHEBI:37565"/>
    </ligand>
</feature>
<dbReference type="HAMAP" id="MF_00316">
    <property type="entry name" value="MobA"/>
    <property type="match status" value="1"/>
</dbReference>
<evidence type="ECO:0000256" key="2">
    <source>
        <dbReference type="ARBA" id="ARBA00022679"/>
    </source>
</evidence>
<comment type="catalytic activity">
    <reaction evidence="8">
        <text>Mo-molybdopterin + GTP + H(+) = Mo-molybdopterin guanine dinucleotide + diphosphate</text>
        <dbReference type="Rhea" id="RHEA:34243"/>
        <dbReference type="ChEBI" id="CHEBI:15378"/>
        <dbReference type="ChEBI" id="CHEBI:33019"/>
        <dbReference type="ChEBI" id="CHEBI:37565"/>
        <dbReference type="ChEBI" id="CHEBI:71302"/>
        <dbReference type="ChEBI" id="CHEBI:71310"/>
        <dbReference type="EC" id="2.7.7.77"/>
    </reaction>
</comment>
<feature type="binding site" evidence="8">
    <location>
        <position position="99"/>
    </location>
    <ligand>
        <name>GTP</name>
        <dbReference type="ChEBI" id="CHEBI:37565"/>
    </ligand>
</feature>
<keyword evidence="2 8" id="KW-0808">Transferase</keyword>